<reference evidence="8" key="1">
    <citation type="submission" date="2015-07" db="EMBL/GenBank/DDBJ databases">
        <title>MeaNS - Measles Nucleotide Surveillance Program.</title>
        <authorList>
            <person name="Tran T."/>
            <person name="Druce J."/>
        </authorList>
    </citation>
    <scope>NUCLEOTIDE SEQUENCE</scope>
    <source>
        <strain evidence="8">UCB-OBI-ISO-001</strain>
        <tissue evidence="8">Gonad</tissue>
    </source>
</reference>
<dbReference type="PANTHER" id="PTHR11616">
    <property type="entry name" value="SODIUM/CHLORIDE DEPENDENT TRANSPORTER"/>
    <property type="match status" value="1"/>
</dbReference>
<dbReference type="SUPFAM" id="SSF161070">
    <property type="entry name" value="SNF-like"/>
    <property type="match status" value="1"/>
</dbReference>
<evidence type="ECO:0000256" key="2">
    <source>
        <dbReference type="ARBA" id="ARBA00022448"/>
    </source>
</evidence>
<feature type="binding site" evidence="6">
    <location>
        <position position="80"/>
    </location>
    <ligand>
        <name>Na(+)</name>
        <dbReference type="ChEBI" id="CHEBI:29101"/>
        <label>1</label>
    </ligand>
</feature>
<dbReference type="GO" id="GO:0046872">
    <property type="term" value="F:metal ion binding"/>
    <property type="evidence" value="ECO:0007669"/>
    <property type="project" value="UniProtKB-KW"/>
</dbReference>
<feature type="binding site" evidence="6">
    <location>
        <position position="87"/>
    </location>
    <ligand>
        <name>Na(+)</name>
        <dbReference type="ChEBI" id="CHEBI:29101"/>
        <label>1</label>
    </ligand>
</feature>
<feature type="binding site" evidence="6">
    <location>
        <position position="83"/>
    </location>
    <ligand>
        <name>Na(+)</name>
        <dbReference type="ChEBI" id="CHEBI:29101"/>
        <label>1</label>
    </ligand>
</feature>
<dbReference type="GO" id="GO:0035725">
    <property type="term" value="P:sodium ion transmembrane transport"/>
    <property type="evidence" value="ECO:0007669"/>
    <property type="project" value="TreeGrafter"/>
</dbReference>
<sequence>MERIEMNHLNIPSPHSDENGDGNSNTLYGSTMTLGASSPGVGASTANLLKIDLEKKIDRHTGEERETWDNRVQFILSLAGFAVGLGNVWRFPYLTQKNGGAQITRAASAALTPRLNAKSKSR</sequence>
<comment type="subcellular location">
    <subcellularLocation>
        <location evidence="1">Membrane</location>
        <topology evidence="1">Multi-pass membrane protein</topology>
    </subcellularLocation>
</comment>
<dbReference type="InterPro" id="IPR000175">
    <property type="entry name" value="Na/ntran_symport"/>
</dbReference>
<feature type="compositionally biased region" description="Polar residues" evidence="7">
    <location>
        <begin position="21"/>
        <end position="31"/>
    </location>
</feature>
<keyword evidence="6" id="KW-0479">Metal-binding</keyword>
<feature type="binding site" evidence="6">
    <location>
        <position position="82"/>
    </location>
    <ligand>
        <name>Na(+)</name>
        <dbReference type="ChEBI" id="CHEBI:29101"/>
        <label>1</label>
    </ligand>
</feature>
<dbReference type="InterPro" id="IPR037272">
    <property type="entry name" value="SNS_sf"/>
</dbReference>
<dbReference type="GO" id="GO:0005886">
    <property type="term" value="C:plasma membrane"/>
    <property type="evidence" value="ECO:0007669"/>
    <property type="project" value="TreeGrafter"/>
</dbReference>
<keyword evidence="4" id="KW-1133">Transmembrane helix</keyword>
<dbReference type="Pfam" id="PF00209">
    <property type="entry name" value="SNF"/>
    <property type="match status" value="1"/>
</dbReference>
<name>A0A0L8GKF8_OCTBM</name>
<evidence type="ECO:0000256" key="1">
    <source>
        <dbReference type="ARBA" id="ARBA00004141"/>
    </source>
</evidence>
<protein>
    <recommendedName>
        <fullName evidence="9">Transporter</fullName>
    </recommendedName>
</protein>
<dbReference type="OrthoDB" id="6581954at2759"/>
<dbReference type="PROSITE" id="PS50267">
    <property type="entry name" value="NA_NEUROTRAN_SYMP_3"/>
    <property type="match status" value="1"/>
</dbReference>
<evidence type="ECO:0000256" key="4">
    <source>
        <dbReference type="ARBA" id="ARBA00022989"/>
    </source>
</evidence>
<dbReference type="PANTHER" id="PTHR11616:SF182">
    <property type="entry name" value="TRANSPORTER"/>
    <property type="match status" value="1"/>
</dbReference>
<dbReference type="EMBL" id="KQ421482">
    <property type="protein sequence ID" value="KOF77349.1"/>
    <property type="molecule type" value="Genomic_DNA"/>
</dbReference>
<evidence type="ECO:0000256" key="3">
    <source>
        <dbReference type="ARBA" id="ARBA00022692"/>
    </source>
</evidence>
<evidence type="ECO:0008006" key="9">
    <source>
        <dbReference type="Google" id="ProtNLM"/>
    </source>
</evidence>
<proteinExistence type="predicted"/>
<accession>A0A0L8GKF8</accession>
<keyword evidence="6" id="KW-0915">Sodium</keyword>
<dbReference type="AlphaFoldDB" id="A0A0L8GKF8"/>
<dbReference type="GO" id="GO:0006865">
    <property type="term" value="P:amino acid transport"/>
    <property type="evidence" value="ECO:0007669"/>
    <property type="project" value="TreeGrafter"/>
</dbReference>
<keyword evidence="3" id="KW-0812">Transmembrane</keyword>
<evidence type="ECO:0000256" key="7">
    <source>
        <dbReference type="SAM" id="MobiDB-lite"/>
    </source>
</evidence>
<keyword evidence="5" id="KW-0472">Membrane</keyword>
<gene>
    <name evidence="8" type="ORF">OCBIM_22032218mg</name>
</gene>
<keyword evidence="2" id="KW-0813">Transport</keyword>
<evidence type="ECO:0000256" key="5">
    <source>
        <dbReference type="ARBA" id="ARBA00023136"/>
    </source>
</evidence>
<feature type="region of interest" description="Disordered" evidence="7">
    <location>
        <begin position="1"/>
        <end position="31"/>
    </location>
</feature>
<evidence type="ECO:0000256" key="6">
    <source>
        <dbReference type="PIRSR" id="PIRSR600175-1"/>
    </source>
</evidence>
<organism evidence="8">
    <name type="scientific">Octopus bimaculoides</name>
    <name type="common">California two-spotted octopus</name>
    <dbReference type="NCBI Taxonomy" id="37653"/>
    <lineage>
        <taxon>Eukaryota</taxon>
        <taxon>Metazoa</taxon>
        <taxon>Spiralia</taxon>
        <taxon>Lophotrochozoa</taxon>
        <taxon>Mollusca</taxon>
        <taxon>Cephalopoda</taxon>
        <taxon>Coleoidea</taxon>
        <taxon>Octopodiformes</taxon>
        <taxon>Octopoda</taxon>
        <taxon>Incirrata</taxon>
        <taxon>Octopodidae</taxon>
        <taxon>Octopus</taxon>
    </lineage>
</organism>
<evidence type="ECO:0000313" key="8">
    <source>
        <dbReference type="EMBL" id="KOF77349.1"/>
    </source>
</evidence>